<protein>
    <recommendedName>
        <fullName evidence="4">F-box domain-containing protein</fullName>
    </recommendedName>
</protein>
<feature type="region of interest" description="Disordered" evidence="1">
    <location>
        <begin position="48"/>
        <end position="67"/>
    </location>
</feature>
<feature type="compositionally biased region" description="Polar residues" evidence="1">
    <location>
        <begin position="7"/>
        <end position="19"/>
    </location>
</feature>
<dbReference type="EMBL" id="JALLAZ020001105">
    <property type="protein sequence ID" value="KAL3780635.1"/>
    <property type="molecule type" value="Genomic_DNA"/>
</dbReference>
<reference evidence="2 3" key="1">
    <citation type="submission" date="2024-10" db="EMBL/GenBank/DDBJ databases">
        <title>Updated reference genomes for cyclostephanoid diatoms.</title>
        <authorList>
            <person name="Roberts W.R."/>
            <person name="Alverson A.J."/>
        </authorList>
    </citation>
    <scope>NUCLEOTIDE SEQUENCE [LARGE SCALE GENOMIC DNA]</scope>
    <source>
        <strain evidence="2 3">AJA276-08</strain>
    </source>
</reference>
<feature type="region of interest" description="Disordered" evidence="1">
    <location>
        <begin position="1"/>
        <end position="25"/>
    </location>
</feature>
<accession>A0ABD3NXP8</accession>
<name>A0ABD3NXP8_9STRA</name>
<comment type="caution">
    <text evidence="2">The sequence shown here is derived from an EMBL/GenBank/DDBJ whole genome shotgun (WGS) entry which is preliminary data.</text>
</comment>
<dbReference type="AlphaFoldDB" id="A0ABD3NXP8"/>
<gene>
    <name evidence="2" type="ORF">ACHAW5_008964</name>
</gene>
<evidence type="ECO:0000256" key="1">
    <source>
        <dbReference type="SAM" id="MobiDB-lite"/>
    </source>
</evidence>
<evidence type="ECO:0008006" key="4">
    <source>
        <dbReference type="Google" id="ProtNLM"/>
    </source>
</evidence>
<evidence type="ECO:0000313" key="2">
    <source>
        <dbReference type="EMBL" id="KAL3780635.1"/>
    </source>
</evidence>
<organism evidence="2 3">
    <name type="scientific">Stephanodiscus triporus</name>
    <dbReference type="NCBI Taxonomy" id="2934178"/>
    <lineage>
        <taxon>Eukaryota</taxon>
        <taxon>Sar</taxon>
        <taxon>Stramenopiles</taxon>
        <taxon>Ochrophyta</taxon>
        <taxon>Bacillariophyta</taxon>
        <taxon>Coscinodiscophyceae</taxon>
        <taxon>Thalassiosirophycidae</taxon>
        <taxon>Stephanodiscales</taxon>
        <taxon>Stephanodiscaceae</taxon>
        <taxon>Stephanodiscus</taxon>
    </lineage>
</organism>
<sequence>MPPTLCPTVTSSSPSTACPTRSLRKRQPAKLADDIDFDLETLLKEHEQSGAEYRAKRDAKKTKTVKDPEDEKYADAFKGYVIPFDSLPALCIEKVFAMLDSPQDLYNLAYSSKFLMTLVTPEAVIRSAVFNNLRKRDKGNRKIMSNIMAYINTRSIHVPSAHRMLRLLNAKSCERGDRCWGKNLNTGKAMSLNVHSFSRPFGLAICDKCVKFGTTKVPYSHFSRFQQGVAFYQWNLLMDPLRDLKTGDVHGPLLEVLELQQIENSYANNDDKKCALEGMVAKALTNEGKYCPIHYEEKAAAYHEIFENAEKEADDVVLAALERDAVEYVKRREERIAKRMLRIRSIYSLIEEVLADCPLKDLALDCTWLEDERCVKFTCHIVEQSLSNIISAPASATDRTIINVATNIKRIFNSLSEKNFFTFSYIENSGNRFRRGIFEYCRNETTPLEIMQSSTAGDVLFMQAIEDNKPVRALVRALNRMRGALPRIFALSVMRSNPEAAPADADAVENRIDDFRKLAEVVWTKNAPNQYGSEIMSFTTIKDTFNSSVEEFKTMKKNVKDYLRDDQTRRFLLRDVSVAGRENFSRQDALDQVFQPKTMTVWMQGVRNSAYDHIFSRSFEALRNLHEQYFRRPSQYSVSRI</sequence>
<dbReference type="Proteomes" id="UP001530315">
    <property type="component" value="Unassembled WGS sequence"/>
</dbReference>
<keyword evidence="3" id="KW-1185">Reference proteome</keyword>
<proteinExistence type="predicted"/>
<evidence type="ECO:0000313" key="3">
    <source>
        <dbReference type="Proteomes" id="UP001530315"/>
    </source>
</evidence>